<dbReference type="SUPFAM" id="SSF160631">
    <property type="entry name" value="SMI1/KNR4-like"/>
    <property type="match status" value="1"/>
</dbReference>
<sequence>MRKPSISNVLSGLKTRLDYKNSLTIQSSDGHLFDMSFIFNHPIDEAVLRIYENVPEDYKNYLRLHDGTKFFSSEYGALFGIYSLEEALGIVEKVKMGEYVPMEYKDVWFPIGYVQDIGGLYIDLSTDNHHLIVVGISIYDLLCDFPTWLDRMIRVNGEIYWEWASKEL</sequence>
<reference evidence="2" key="1">
    <citation type="journal article" date="2019" name="Int. J. Syst. Evol. Microbiol.">
        <title>The Global Catalogue of Microorganisms (GCM) 10K type strain sequencing project: providing services to taxonomists for standard genome sequencing and annotation.</title>
        <authorList>
            <consortium name="The Broad Institute Genomics Platform"/>
            <consortium name="The Broad Institute Genome Sequencing Center for Infectious Disease"/>
            <person name="Wu L."/>
            <person name="Ma J."/>
        </authorList>
    </citation>
    <scope>NUCLEOTIDE SEQUENCE [LARGE SCALE GENOMIC DNA]</scope>
    <source>
        <strain evidence="2">NBRC 106396</strain>
    </source>
</reference>
<keyword evidence="2" id="KW-1185">Reference proteome</keyword>
<proteinExistence type="predicted"/>
<evidence type="ECO:0000313" key="1">
    <source>
        <dbReference type="EMBL" id="MFC7370771.1"/>
    </source>
</evidence>
<dbReference type="RefSeq" id="WP_379746690.1">
    <property type="nucleotide sequence ID" value="NZ_JBHTCP010000006.1"/>
</dbReference>
<protein>
    <recommendedName>
        <fullName evidence="3">Knr4/Smi1-like domain-containing protein</fullName>
    </recommendedName>
</protein>
<comment type="caution">
    <text evidence="1">The sequence shown here is derived from an EMBL/GenBank/DDBJ whole genome shotgun (WGS) entry which is preliminary data.</text>
</comment>
<gene>
    <name evidence="1" type="ORF">ACFQPF_03685</name>
</gene>
<name>A0ABW2NQ02_9BACL</name>
<dbReference type="InterPro" id="IPR037883">
    <property type="entry name" value="Knr4/Smi1-like_sf"/>
</dbReference>
<dbReference type="EMBL" id="JBHTCP010000006">
    <property type="protein sequence ID" value="MFC7370771.1"/>
    <property type="molecule type" value="Genomic_DNA"/>
</dbReference>
<organism evidence="1 2">
    <name type="scientific">Fictibacillus iocasae</name>
    <dbReference type="NCBI Taxonomy" id="2715437"/>
    <lineage>
        <taxon>Bacteria</taxon>
        <taxon>Bacillati</taxon>
        <taxon>Bacillota</taxon>
        <taxon>Bacilli</taxon>
        <taxon>Bacillales</taxon>
        <taxon>Fictibacillaceae</taxon>
        <taxon>Fictibacillus</taxon>
    </lineage>
</organism>
<evidence type="ECO:0000313" key="2">
    <source>
        <dbReference type="Proteomes" id="UP001596549"/>
    </source>
</evidence>
<evidence type="ECO:0008006" key="3">
    <source>
        <dbReference type="Google" id="ProtNLM"/>
    </source>
</evidence>
<dbReference type="Proteomes" id="UP001596549">
    <property type="component" value="Unassembled WGS sequence"/>
</dbReference>
<dbReference type="Gene3D" id="3.40.1580.10">
    <property type="entry name" value="SMI1/KNR4-like"/>
    <property type="match status" value="1"/>
</dbReference>
<accession>A0ABW2NQ02</accession>